<sequence>MKRHNSIAVLSDIHGNSLALEAVLNDVAHRKCATLFNLGDIFYGPLDPAGTWDMLNRLHIPTILGNQDRVLLEGGPEWEANPTFTRTRDAIGPDGLNWLASLPPSLTGTPDTRDILLCHGTPGNDTRYLLEAVTTGVPVQRPCEAILEDVLPQAAGCSLVLAGHSHHPGQVVCDGITVVNPGSVGLPAYDDDTPPHSMAAGSPHAQYAVLTPSASGWECDFISVEYDWKAAAVLARQNDREDWAQWLSTGMA</sequence>
<dbReference type="InterPro" id="IPR029052">
    <property type="entry name" value="Metallo-depent_PP-like"/>
</dbReference>
<evidence type="ECO:0000256" key="1">
    <source>
        <dbReference type="ARBA" id="ARBA00008950"/>
    </source>
</evidence>
<name>A0ABN6EU33_9BACT</name>
<keyword evidence="4" id="KW-1185">Reference proteome</keyword>
<dbReference type="GO" id="GO:0032259">
    <property type="term" value="P:methylation"/>
    <property type="evidence" value="ECO:0007669"/>
    <property type="project" value="UniProtKB-KW"/>
</dbReference>
<evidence type="ECO:0000313" key="3">
    <source>
        <dbReference type="EMBL" id="BCS88685.1"/>
    </source>
</evidence>
<evidence type="ECO:0000259" key="2">
    <source>
        <dbReference type="Pfam" id="PF12850"/>
    </source>
</evidence>
<dbReference type="SUPFAM" id="SSF56300">
    <property type="entry name" value="Metallo-dependent phosphatases"/>
    <property type="match status" value="1"/>
</dbReference>
<dbReference type="PANTHER" id="PTHR42850">
    <property type="entry name" value="METALLOPHOSPHOESTERASE"/>
    <property type="match status" value="1"/>
</dbReference>
<comment type="similarity">
    <text evidence="1">Belongs to the metallophosphoesterase superfamily. YfcE family.</text>
</comment>
<dbReference type="Proteomes" id="UP001053296">
    <property type="component" value="Chromosome"/>
</dbReference>
<evidence type="ECO:0000313" key="4">
    <source>
        <dbReference type="Proteomes" id="UP001053296"/>
    </source>
</evidence>
<organism evidence="3 4">
    <name type="scientific">Pseudodesulfovibrio sediminis</name>
    <dbReference type="NCBI Taxonomy" id="2810563"/>
    <lineage>
        <taxon>Bacteria</taxon>
        <taxon>Pseudomonadati</taxon>
        <taxon>Thermodesulfobacteriota</taxon>
        <taxon>Desulfovibrionia</taxon>
        <taxon>Desulfovibrionales</taxon>
        <taxon>Desulfovibrionaceae</taxon>
    </lineage>
</organism>
<dbReference type="RefSeq" id="WP_229590679.1">
    <property type="nucleotide sequence ID" value="NZ_AP024485.1"/>
</dbReference>
<keyword evidence="3" id="KW-0489">Methyltransferase</keyword>
<dbReference type="GO" id="GO:0008168">
    <property type="term" value="F:methyltransferase activity"/>
    <property type="evidence" value="ECO:0007669"/>
    <property type="project" value="UniProtKB-KW"/>
</dbReference>
<dbReference type="PIRSF" id="PIRSF000883">
    <property type="entry name" value="Pesterase_MJ0912"/>
    <property type="match status" value="1"/>
</dbReference>
<dbReference type="InterPro" id="IPR011152">
    <property type="entry name" value="Pesterase_MJ0912"/>
</dbReference>
<dbReference type="InterPro" id="IPR050126">
    <property type="entry name" value="Ap4A_hydrolase"/>
</dbReference>
<protein>
    <submittedName>
        <fullName evidence="3">DNA methylase</fullName>
    </submittedName>
</protein>
<keyword evidence="3" id="KW-0808">Transferase</keyword>
<proteinExistence type="inferred from homology"/>
<gene>
    <name evidence="3" type="ORF">PSDVSF_19270</name>
</gene>
<accession>A0ABN6EU33</accession>
<dbReference type="Gene3D" id="3.60.21.10">
    <property type="match status" value="1"/>
</dbReference>
<dbReference type="Pfam" id="PF12850">
    <property type="entry name" value="Metallophos_2"/>
    <property type="match status" value="1"/>
</dbReference>
<reference evidence="3" key="1">
    <citation type="journal article" date="2022" name="Arch. Microbiol.">
        <title>Pseudodesulfovibrio sediminis sp. nov., a mesophilic and neutrophilic sulfate-reducing bacterium isolated from sediment of a brackish lake.</title>
        <authorList>
            <person name="Takahashi A."/>
            <person name="Kojima H."/>
            <person name="Watanabe M."/>
            <person name="Fukui M."/>
        </authorList>
    </citation>
    <scope>NUCLEOTIDE SEQUENCE</scope>
    <source>
        <strain evidence="3">SF6</strain>
    </source>
</reference>
<feature type="domain" description="Calcineurin-like phosphoesterase" evidence="2">
    <location>
        <begin position="7"/>
        <end position="190"/>
    </location>
</feature>
<dbReference type="PANTHER" id="PTHR42850:SF2">
    <property type="entry name" value="BLL5683 PROTEIN"/>
    <property type="match status" value="1"/>
</dbReference>
<dbReference type="InterPro" id="IPR024654">
    <property type="entry name" value="Calcineurin-like_PHP_lpxH"/>
</dbReference>
<dbReference type="EMBL" id="AP024485">
    <property type="protein sequence ID" value="BCS88685.1"/>
    <property type="molecule type" value="Genomic_DNA"/>
</dbReference>